<dbReference type="AlphaFoldDB" id="A0AAV3X4D6"/>
<evidence type="ECO:0000313" key="1">
    <source>
        <dbReference type="EMBL" id="GET36665.1"/>
    </source>
</evidence>
<dbReference type="EMBL" id="BLAY01000016">
    <property type="protein sequence ID" value="GET36665.1"/>
    <property type="molecule type" value="Genomic_DNA"/>
</dbReference>
<name>A0AAV3X4D6_9CYAN</name>
<gene>
    <name evidence="1" type="ORF">MiSe_14170</name>
</gene>
<keyword evidence="2" id="KW-1185">Reference proteome</keyword>
<evidence type="ECO:0000313" key="2">
    <source>
        <dbReference type="Proteomes" id="UP001050975"/>
    </source>
</evidence>
<dbReference type="Proteomes" id="UP001050975">
    <property type="component" value="Unassembled WGS sequence"/>
</dbReference>
<reference evidence="1" key="1">
    <citation type="submission" date="2019-10" db="EMBL/GenBank/DDBJ databases">
        <title>Draft genome sequece of Microseira wollei NIES-4236.</title>
        <authorList>
            <person name="Yamaguchi H."/>
            <person name="Suzuki S."/>
            <person name="Kawachi M."/>
        </authorList>
    </citation>
    <scope>NUCLEOTIDE SEQUENCE</scope>
    <source>
        <strain evidence="1">NIES-4236</strain>
    </source>
</reference>
<proteinExistence type="predicted"/>
<organism evidence="1 2">
    <name type="scientific">Microseira wollei NIES-4236</name>
    <dbReference type="NCBI Taxonomy" id="2530354"/>
    <lineage>
        <taxon>Bacteria</taxon>
        <taxon>Bacillati</taxon>
        <taxon>Cyanobacteriota</taxon>
        <taxon>Cyanophyceae</taxon>
        <taxon>Oscillatoriophycideae</taxon>
        <taxon>Aerosakkonematales</taxon>
        <taxon>Aerosakkonemataceae</taxon>
        <taxon>Microseira</taxon>
    </lineage>
</organism>
<dbReference type="RefSeq" id="WP_226576742.1">
    <property type="nucleotide sequence ID" value="NZ_BLAY01000016.1"/>
</dbReference>
<protein>
    <submittedName>
        <fullName evidence="1">Uncharacterized protein</fullName>
    </submittedName>
</protein>
<accession>A0AAV3X4D6</accession>
<sequence>MTVATNIPKAYAEIVEFFAAGTTPQSIIDFQLSDEGKEYIEDLIYRYKTEGLTKDEQKELDQFLVLEHLITLIKARAHSYIKEG</sequence>
<comment type="caution">
    <text evidence="1">The sequence shown here is derived from an EMBL/GenBank/DDBJ whole genome shotgun (WGS) entry which is preliminary data.</text>
</comment>